<dbReference type="EMBL" id="JARQZJ010000093">
    <property type="protein sequence ID" value="KAK9884694.1"/>
    <property type="molecule type" value="Genomic_DNA"/>
</dbReference>
<accession>A0AAW1UUZ8</accession>
<evidence type="ECO:0000256" key="3">
    <source>
        <dbReference type="ARBA" id="ARBA00022833"/>
    </source>
</evidence>
<evidence type="ECO:0000313" key="5">
    <source>
        <dbReference type="EMBL" id="KAK9884694.1"/>
    </source>
</evidence>
<keyword evidence="1" id="KW-0479">Metal-binding</keyword>
<evidence type="ECO:0000313" key="6">
    <source>
        <dbReference type="Proteomes" id="UP001431783"/>
    </source>
</evidence>
<protein>
    <recommendedName>
        <fullName evidence="4">FLYWCH-type domain-containing protein</fullName>
    </recommendedName>
</protein>
<evidence type="ECO:0000256" key="1">
    <source>
        <dbReference type="ARBA" id="ARBA00022723"/>
    </source>
</evidence>
<keyword evidence="6" id="KW-1185">Reference proteome</keyword>
<keyword evidence="3" id="KW-0862">Zinc</keyword>
<name>A0AAW1UUZ8_9CUCU</name>
<sequence>MKSYSHPSVAIELPREIDTIHFDMGTKRPKIIIEGFDYLILKREVNRTIWMCSKYFGTRTDRCIIYFDVGLKNPKIRLDNYDYIIYRKELNKTVWKCSKYFPSKGTIYFDVGVKNPKLILDGGIYRLYKKKPNKTIWLCNQYYLNDKCRCKSRIVTSGRIAHVYGKHNHEMKQKRTQYQDMLSQNITIIRHPEVDK</sequence>
<dbReference type="InterPro" id="IPR007588">
    <property type="entry name" value="Znf_FLYWCH"/>
</dbReference>
<proteinExistence type="predicted"/>
<dbReference type="Gene3D" id="2.20.25.240">
    <property type="match status" value="1"/>
</dbReference>
<dbReference type="GO" id="GO:0008270">
    <property type="term" value="F:zinc ion binding"/>
    <property type="evidence" value="ECO:0007669"/>
    <property type="project" value="UniProtKB-KW"/>
</dbReference>
<comment type="caution">
    <text evidence="5">The sequence shown here is derived from an EMBL/GenBank/DDBJ whole genome shotgun (WGS) entry which is preliminary data.</text>
</comment>
<gene>
    <name evidence="5" type="ORF">WA026_007540</name>
</gene>
<reference evidence="5 6" key="1">
    <citation type="submission" date="2023-03" db="EMBL/GenBank/DDBJ databases">
        <title>Genome insight into feeding habits of ladybird beetles.</title>
        <authorList>
            <person name="Li H.-S."/>
            <person name="Huang Y.-H."/>
            <person name="Pang H."/>
        </authorList>
    </citation>
    <scope>NUCLEOTIDE SEQUENCE [LARGE SCALE GENOMIC DNA]</scope>
    <source>
        <strain evidence="5">SYSU_2023b</strain>
        <tissue evidence="5">Whole body</tissue>
    </source>
</reference>
<organism evidence="5 6">
    <name type="scientific">Henosepilachna vigintioctopunctata</name>
    <dbReference type="NCBI Taxonomy" id="420089"/>
    <lineage>
        <taxon>Eukaryota</taxon>
        <taxon>Metazoa</taxon>
        <taxon>Ecdysozoa</taxon>
        <taxon>Arthropoda</taxon>
        <taxon>Hexapoda</taxon>
        <taxon>Insecta</taxon>
        <taxon>Pterygota</taxon>
        <taxon>Neoptera</taxon>
        <taxon>Endopterygota</taxon>
        <taxon>Coleoptera</taxon>
        <taxon>Polyphaga</taxon>
        <taxon>Cucujiformia</taxon>
        <taxon>Coccinelloidea</taxon>
        <taxon>Coccinellidae</taxon>
        <taxon>Epilachninae</taxon>
        <taxon>Epilachnini</taxon>
        <taxon>Henosepilachna</taxon>
    </lineage>
</organism>
<evidence type="ECO:0000259" key="4">
    <source>
        <dbReference type="Pfam" id="PF04500"/>
    </source>
</evidence>
<feature type="domain" description="FLYWCH-type" evidence="4">
    <location>
        <begin position="115"/>
        <end position="169"/>
    </location>
</feature>
<dbReference type="AlphaFoldDB" id="A0AAW1UUZ8"/>
<evidence type="ECO:0000256" key="2">
    <source>
        <dbReference type="ARBA" id="ARBA00022771"/>
    </source>
</evidence>
<dbReference type="Pfam" id="PF04500">
    <property type="entry name" value="FLYWCH"/>
    <property type="match status" value="1"/>
</dbReference>
<keyword evidence="2" id="KW-0863">Zinc-finger</keyword>
<dbReference type="Proteomes" id="UP001431783">
    <property type="component" value="Unassembled WGS sequence"/>
</dbReference>